<evidence type="ECO:0000256" key="3">
    <source>
        <dbReference type="ARBA" id="ARBA00029440"/>
    </source>
</evidence>
<dbReference type="InterPro" id="IPR036291">
    <property type="entry name" value="NAD(P)-bd_dom_sf"/>
</dbReference>
<dbReference type="Proteomes" id="UP000824179">
    <property type="component" value="Unassembled WGS sequence"/>
</dbReference>
<protein>
    <submittedName>
        <fullName evidence="5">Prephenate dehydrogenase/arogenate dehydrogenase family protein</fullName>
    </submittedName>
</protein>
<evidence type="ECO:0000256" key="2">
    <source>
        <dbReference type="ARBA" id="ARBA00023002"/>
    </source>
</evidence>
<dbReference type="InterPro" id="IPR046826">
    <property type="entry name" value="PDH_N"/>
</dbReference>
<evidence type="ECO:0000256" key="1">
    <source>
        <dbReference type="ARBA" id="ARBA00007964"/>
    </source>
</evidence>
<proteinExistence type="inferred from homology"/>
<evidence type="ECO:0000313" key="5">
    <source>
        <dbReference type="EMBL" id="HIR39208.1"/>
    </source>
</evidence>
<sequence length="289" mass="31215">MEVNKSLKICVAGLGLIGGSMCMALRRAGFSPAGWNRSFAPLEYALKEGAISFAAQNFDEFDVVFVALPPKAAVGFINSHAFKNGAVVADICGVKGYIEREVYKKKRNFCYVGTHPMAGKEVSTIRNACADLFDRASMVITSCAQTDAGAKELVKELTRAMGFKCIVECSAAVHDKKIAYTSQLAHIVSNAYVKDEEIVSCLGFTGGSFQDMTRIAGVDEGVWSELYLLNRENLSARIGGLVANLAEIKSALDGGSEEDLRNVLKAGRERFMQSKERAQSGVISVTNLK</sequence>
<organism evidence="5 6">
    <name type="scientific">Candidatus Coproplasma stercoripullorum</name>
    <dbReference type="NCBI Taxonomy" id="2840751"/>
    <lineage>
        <taxon>Bacteria</taxon>
        <taxon>Bacillati</taxon>
        <taxon>Bacillota</taxon>
        <taxon>Clostridia</taxon>
        <taxon>Eubacteriales</taxon>
        <taxon>Candidatus Coproplasma</taxon>
    </lineage>
</organism>
<dbReference type="GO" id="GO:0006571">
    <property type="term" value="P:tyrosine biosynthetic process"/>
    <property type="evidence" value="ECO:0007669"/>
    <property type="project" value="InterPro"/>
</dbReference>
<dbReference type="AlphaFoldDB" id="A0A9D1AF74"/>
<reference evidence="5" key="2">
    <citation type="journal article" date="2021" name="PeerJ">
        <title>Extensive microbial diversity within the chicken gut microbiome revealed by metagenomics and culture.</title>
        <authorList>
            <person name="Gilroy R."/>
            <person name="Ravi A."/>
            <person name="Getino M."/>
            <person name="Pursley I."/>
            <person name="Horton D.L."/>
            <person name="Alikhan N.F."/>
            <person name="Baker D."/>
            <person name="Gharbi K."/>
            <person name="Hall N."/>
            <person name="Watson M."/>
            <person name="Adriaenssens E.M."/>
            <person name="Foster-Nyarko E."/>
            <person name="Jarju S."/>
            <person name="Secka A."/>
            <person name="Antonio M."/>
            <person name="Oren A."/>
            <person name="Chaudhuri R.R."/>
            <person name="La Ragione R."/>
            <person name="Hildebrand F."/>
            <person name="Pallen M.J."/>
        </authorList>
    </citation>
    <scope>NUCLEOTIDE SEQUENCE</scope>
    <source>
        <strain evidence="5">ChiW25-3613</strain>
    </source>
</reference>
<dbReference type="InterPro" id="IPR046825">
    <property type="entry name" value="PDH_C"/>
</dbReference>
<dbReference type="Pfam" id="PF02153">
    <property type="entry name" value="PDH_N"/>
    <property type="match status" value="1"/>
</dbReference>
<dbReference type="EMBL" id="DVHB01000045">
    <property type="protein sequence ID" value="HIR39208.1"/>
    <property type="molecule type" value="Genomic_DNA"/>
</dbReference>
<dbReference type="InterPro" id="IPR008927">
    <property type="entry name" value="6-PGluconate_DH-like_C_sf"/>
</dbReference>
<dbReference type="SUPFAM" id="SSF51735">
    <property type="entry name" value="NAD(P)-binding Rossmann-fold domains"/>
    <property type="match status" value="1"/>
</dbReference>
<feature type="domain" description="Prephenate/arogenate dehydrogenase" evidence="4">
    <location>
        <begin position="7"/>
        <end position="282"/>
    </location>
</feature>
<dbReference type="InterPro" id="IPR003099">
    <property type="entry name" value="Prephen_DH"/>
</dbReference>
<comment type="pathway">
    <text evidence="3">Amino-acid biosynthesis.</text>
</comment>
<reference evidence="5" key="1">
    <citation type="submission" date="2020-10" db="EMBL/GenBank/DDBJ databases">
        <authorList>
            <person name="Gilroy R."/>
        </authorList>
    </citation>
    <scope>NUCLEOTIDE SEQUENCE</scope>
    <source>
        <strain evidence="5">ChiW25-3613</strain>
    </source>
</reference>
<accession>A0A9D1AF74</accession>
<dbReference type="PANTHER" id="PTHR21363:SF0">
    <property type="entry name" value="PREPHENATE DEHYDROGENASE [NADP(+)]"/>
    <property type="match status" value="1"/>
</dbReference>
<name>A0A9D1AF74_9FIRM</name>
<dbReference type="PROSITE" id="PS51176">
    <property type="entry name" value="PDH_ADH"/>
    <property type="match status" value="1"/>
</dbReference>
<dbReference type="InterPro" id="IPR050812">
    <property type="entry name" value="Preph/Arog_dehydrog"/>
</dbReference>
<comment type="caution">
    <text evidence="5">The sequence shown here is derived from an EMBL/GenBank/DDBJ whole genome shotgun (WGS) entry which is preliminary data.</text>
</comment>
<comment type="similarity">
    <text evidence="1">Belongs to the prephenate/arogenate dehydrogenase family.</text>
</comment>
<evidence type="ECO:0000259" key="4">
    <source>
        <dbReference type="PROSITE" id="PS51176"/>
    </source>
</evidence>
<dbReference type="PANTHER" id="PTHR21363">
    <property type="entry name" value="PREPHENATE DEHYDROGENASE"/>
    <property type="match status" value="1"/>
</dbReference>
<dbReference type="Pfam" id="PF20463">
    <property type="entry name" value="PDH_C"/>
    <property type="match status" value="1"/>
</dbReference>
<dbReference type="GO" id="GO:0008977">
    <property type="term" value="F:prephenate dehydrogenase (NAD+) activity"/>
    <property type="evidence" value="ECO:0007669"/>
    <property type="project" value="InterPro"/>
</dbReference>
<dbReference type="GO" id="GO:0070403">
    <property type="term" value="F:NAD+ binding"/>
    <property type="evidence" value="ECO:0007669"/>
    <property type="project" value="InterPro"/>
</dbReference>
<dbReference type="SUPFAM" id="SSF48179">
    <property type="entry name" value="6-phosphogluconate dehydrogenase C-terminal domain-like"/>
    <property type="match status" value="1"/>
</dbReference>
<dbReference type="GO" id="GO:0004665">
    <property type="term" value="F:prephenate dehydrogenase (NADP+) activity"/>
    <property type="evidence" value="ECO:0007669"/>
    <property type="project" value="InterPro"/>
</dbReference>
<gene>
    <name evidence="5" type="ORF">IAB90_02390</name>
</gene>
<keyword evidence="2" id="KW-0560">Oxidoreductase</keyword>
<evidence type="ECO:0000313" key="6">
    <source>
        <dbReference type="Proteomes" id="UP000824179"/>
    </source>
</evidence>
<dbReference type="Gene3D" id="3.40.50.720">
    <property type="entry name" value="NAD(P)-binding Rossmann-like Domain"/>
    <property type="match status" value="1"/>
</dbReference>
<dbReference type="Gene3D" id="1.10.3660.10">
    <property type="entry name" value="6-phosphogluconate dehydrogenase C-terminal like domain"/>
    <property type="match status" value="1"/>
</dbReference>